<name>A0A3D9D026_9FLAO</name>
<protein>
    <submittedName>
        <fullName evidence="1">Uncharacterized protein</fullName>
    </submittedName>
</protein>
<accession>A0A3D9D026</accession>
<sequence length="130" mass="14690">MQNTLSLAELLVLSLVVFNDEKHSKVNTVYAAEDGNVFIEENRAKIHKVKYHTITRTEAEASDGKKSVVVDDLDQGLIAEKTKELQELELVKANYQKMKSLALFFQIETEDQKADTLIAALTEYKSKISE</sequence>
<keyword evidence="2" id="KW-1185">Reference proteome</keyword>
<evidence type="ECO:0000313" key="1">
    <source>
        <dbReference type="EMBL" id="REC71372.1"/>
    </source>
</evidence>
<organism evidence="1 2">
    <name type="scientific">Epilithonimonas hispanica</name>
    <dbReference type="NCBI Taxonomy" id="358687"/>
    <lineage>
        <taxon>Bacteria</taxon>
        <taxon>Pseudomonadati</taxon>
        <taxon>Bacteroidota</taxon>
        <taxon>Flavobacteriia</taxon>
        <taxon>Flavobacteriales</taxon>
        <taxon>Weeksellaceae</taxon>
        <taxon>Chryseobacterium group</taxon>
        <taxon>Epilithonimonas</taxon>
    </lineage>
</organism>
<comment type="caution">
    <text evidence="1">The sequence shown here is derived from an EMBL/GenBank/DDBJ whole genome shotgun (WGS) entry which is preliminary data.</text>
</comment>
<dbReference type="Proteomes" id="UP000256326">
    <property type="component" value="Unassembled WGS sequence"/>
</dbReference>
<dbReference type="AlphaFoldDB" id="A0A3D9D026"/>
<dbReference type="EMBL" id="QNUG01000010">
    <property type="protein sequence ID" value="REC71372.1"/>
    <property type="molecule type" value="Genomic_DNA"/>
</dbReference>
<proteinExistence type="predicted"/>
<dbReference type="RefSeq" id="WP_116033861.1">
    <property type="nucleotide sequence ID" value="NZ_JBHLVV010000052.1"/>
</dbReference>
<gene>
    <name evidence="1" type="ORF">DRF58_06030</name>
</gene>
<reference evidence="1 2" key="1">
    <citation type="journal article" date="2006" name="Int. J. Syst. Evol. Microbiol.">
        <title>Chryseobacterium hispanicum sp. nov., isolated from the drinking water distribution system of Sevilla, Spain.</title>
        <authorList>
            <person name="Gallego V."/>
            <person name="Garcia M.T."/>
            <person name="Ventosa A."/>
        </authorList>
    </citation>
    <scope>NUCLEOTIDE SEQUENCE [LARGE SCALE GENOMIC DNA]</scope>
    <source>
        <strain evidence="1 2">KCTC 22104</strain>
    </source>
</reference>
<dbReference type="OrthoDB" id="1264821at2"/>
<evidence type="ECO:0000313" key="2">
    <source>
        <dbReference type="Proteomes" id="UP000256326"/>
    </source>
</evidence>